<reference evidence="1" key="1">
    <citation type="submission" date="2020-04" db="EMBL/GenBank/DDBJ databases">
        <authorList>
            <person name="Chiriac C."/>
            <person name="Salcher M."/>
            <person name="Ghai R."/>
            <person name="Kavagutti S V."/>
        </authorList>
    </citation>
    <scope>NUCLEOTIDE SEQUENCE</scope>
</reference>
<name>A0A6J5NQK9_9CAUD</name>
<dbReference type="EMBL" id="LR796692">
    <property type="protein sequence ID" value="CAB4159976.1"/>
    <property type="molecule type" value="Genomic_DNA"/>
</dbReference>
<organism evidence="1">
    <name type="scientific">uncultured Caudovirales phage</name>
    <dbReference type="NCBI Taxonomy" id="2100421"/>
    <lineage>
        <taxon>Viruses</taxon>
        <taxon>Duplodnaviria</taxon>
        <taxon>Heunggongvirae</taxon>
        <taxon>Uroviricota</taxon>
        <taxon>Caudoviricetes</taxon>
        <taxon>Peduoviridae</taxon>
        <taxon>Maltschvirus</taxon>
        <taxon>Maltschvirus maltsch</taxon>
    </lineage>
</organism>
<sequence>MADLATYREALAATLRAAGRVVYAYPNENITPPAIVLVPGSPYITVSAIGGARCHVRFDITVIVNAADNQAALKNLETLIFSVTDLLANNISLLGGWSQPTVTQIGNADMLISQLNIEMVTTN</sequence>
<accession>A0A6J5NQK9</accession>
<protein>
    <recommendedName>
        <fullName evidence="2">Tail completion protein</fullName>
    </recommendedName>
</protein>
<evidence type="ECO:0000313" key="1">
    <source>
        <dbReference type="EMBL" id="CAB4159976.1"/>
    </source>
</evidence>
<gene>
    <name evidence="1" type="ORF">UFOVP722_25</name>
</gene>
<proteinExistence type="predicted"/>
<evidence type="ECO:0008006" key="2">
    <source>
        <dbReference type="Google" id="ProtNLM"/>
    </source>
</evidence>